<reference evidence="4 5" key="1">
    <citation type="journal article" date="2021" name="Sci. Rep.">
        <title>The distribution of antibiotic resistance genes in chicken gut microbiota commensals.</title>
        <authorList>
            <person name="Juricova H."/>
            <person name="Matiasovicova J."/>
            <person name="Kubasova T."/>
            <person name="Cejkova D."/>
            <person name="Rychlik I."/>
        </authorList>
    </citation>
    <scope>NUCLEOTIDE SEQUENCE [LARGE SCALE GENOMIC DNA]</scope>
    <source>
        <strain evidence="4 5">An411</strain>
    </source>
</reference>
<protein>
    <submittedName>
        <fullName evidence="4">N-acetyltransferase</fullName>
    </submittedName>
</protein>
<keyword evidence="5" id="KW-1185">Reference proteome</keyword>
<dbReference type="InterPro" id="IPR000182">
    <property type="entry name" value="GNAT_dom"/>
</dbReference>
<dbReference type="InterPro" id="IPR050832">
    <property type="entry name" value="Bact_Acetyltransf"/>
</dbReference>
<dbReference type="EMBL" id="JACSNX010000005">
    <property type="protein sequence ID" value="MBM6850890.1"/>
    <property type="molecule type" value="Genomic_DNA"/>
</dbReference>
<accession>A0ABS2FUD0</accession>
<feature type="domain" description="N-acetyltransferase" evidence="3">
    <location>
        <begin position="1"/>
        <end position="151"/>
    </location>
</feature>
<gene>
    <name evidence="4" type="ORF">H9X91_05490</name>
</gene>
<dbReference type="PANTHER" id="PTHR43877">
    <property type="entry name" value="AMINOALKYLPHOSPHONATE N-ACETYLTRANSFERASE-RELATED-RELATED"/>
    <property type="match status" value="1"/>
</dbReference>
<dbReference type="PROSITE" id="PS51186">
    <property type="entry name" value="GNAT"/>
    <property type="match status" value="1"/>
</dbReference>
<keyword evidence="2" id="KW-0012">Acyltransferase</keyword>
<organism evidence="4 5">
    <name type="scientific">Oscillibacter valericigenes</name>
    <dbReference type="NCBI Taxonomy" id="351091"/>
    <lineage>
        <taxon>Bacteria</taxon>
        <taxon>Bacillati</taxon>
        <taxon>Bacillota</taxon>
        <taxon>Clostridia</taxon>
        <taxon>Eubacteriales</taxon>
        <taxon>Oscillospiraceae</taxon>
        <taxon>Oscillibacter</taxon>
    </lineage>
</organism>
<dbReference type="RefSeq" id="WP_204803366.1">
    <property type="nucleotide sequence ID" value="NZ_JACSNX010000005.1"/>
</dbReference>
<proteinExistence type="predicted"/>
<evidence type="ECO:0000259" key="3">
    <source>
        <dbReference type="PROSITE" id="PS51186"/>
    </source>
</evidence>
<dbReference type="Pfam" id="PF00583">
    <property type="entry name" value="Acetyltransf_1"/>
    <property type="match status" value="1"/>
</dbReference>
<keyword evidence="1" id="KW-0808">Transferase</keyword>
<dbReference type="SUPFAM" id="SSF55729">
    <property type="entry name" value="Acyl-CoA N-acyltransferases (Nat)"/>
    <property type="match status" value="1"/>
</dbReference>
<dbReference type="InterPro" id="IPR016181">
    <property type="entry name" value="Acyl_CoA_acyltransferase"/>
</dbReference>
<evidence type="ECO:0000256" key="1">
    <source>
        <dbReference type="ARBA" id="ARBA00022679"/>
    </source>
</evidence>
<name>A0ABS2FUD0_9FIRM</name>
<dbReference type="Gene3D" id="3.40.630.30">
    <property type="match status" value="1"/>
</dbReference>
<evidence type="ECO:0000313" key="5">
    <source>
        <dbReference type="Proteomes" id="UP000719500"/>
    </source>
</evidence>
<dbReference type="CDD" id="cd04301">
    <property type="entry name" value="NAT_SF"/>
    <property type="match status" value="1"/>
</dbReference>
<dbReference type="Proteomes" id="UP000719500">
    <property type="component" value="Unassembled WGS sequence"/>
</dbReference>
<sequence length="169" mass="18264">MHIRQETPADYPVVYTLIKDAFASAEHCDGNEQDLAAALRQSTSFVPELSLVAEADGRIVGHILFTKIRIGTSTQLALAPLSVLPAFQGQGVGSALVRQGHQIARDLGYSYSVVLGSETYYPRFGYVPAEQLGVQTPFPVPAENFMAVKLTEDAPPVRGVVQYAPEFGI</sequence>
<evidence type="ECO:0000256" key="2">
    <source>
        <dbReference type="ARBA" id="ARBA00023315"/>
    </source>
</evidence>
<dbReference type="PANTHER" id="PTHR43877:SF1">
    <property type="entry name" value="ACETYLTRANSFERASE"/>
    <property type="match status" value="1"/>
</dbReference>
<evidence type="ECO:0000313" key="4">
    <source>
        <dbReference type="EMBL" id="MBM6850890.1"/>
    </source>
</evidence>
<comment type="caution">
    <text evidence="4">The sequence shown here is derived from an EMBL/GenBank/DDBJ whole genome shotgun (WGS) entry which is preliminary data.</text>
</comment>